<proteinExistence type="predicted"/>
<sequence>MLHKFNLSALNDYSQRFARKVCDDFFAQNTTASGQQILNLTAIPQINLFVISSLYEKWRADAETFRSPYFDFEQGEVKEALKQFMNVVSRNISVKREALEPILLEATKNTLVLLIDPNSYFNELFRDQANFSVTADLVQQLCKYVRFNKFIPQELAKGMKDRSFVYVNQAIEWSEQALQKHADELDNIEQWVGHFSAKVPLDITHLVKKTTRVEPPKVVDEPNRSFFDTLVPEPEPEEEPEPEYTPVAIPAPEPIPAKPTEPVQKQEPVSYTPPAPANPTPATLNQVVGGSENGVKESLNDRLRVEQSSISDVYQKQAITSISQSIPLNQKFMFIHHLFNGSNSAYETAISELEQAPDYDAARSLITYKFASQYLWDMTGDVVGDLLEIVKRRFRQ</sequence>
<evidence type="ECO:0000313" key="3">
    <source>
        <dbReference type="Proteomes" id="UP000541352"/>
    </source>
</evidence>
<dbReference type="Proteomes" id="UP000541352">
    <property type="component" value="Unassembled WGS sequence"/>
</dbReference>
<feature type="region of interest" description="Disordered" evidence="1">
    <location>
        <begin position="254"/>
        <end position="282"/>
    </location>
</feature>
<dbReference type="RefSeq" id="WP_183978397.1">
    <property type="nucleotide sequence ID" value="NZ_JACIBY010000013.1"/>
</dbReference>
<comment type="caution">
    <text evidence="2">The sequence shown here is derived from an EMBL/GenBank/DDBJ whole genome shotgun (WGS) entry which is preliminary data.</text>
</comment>
<gene>
    <name evidence="2" type="ORF">FHS57_005051</name>
</gene>
<dbReference type="AlphaFoldDB" id="A0A7W5ZQQ4"/>
<organism evidence="2 3">
    <name type="scientific">Runella defluvii</name>
    <dbReference type="NCBI Taxonomy" id="370973"/>
    <lineage>
        <taxon>Bacteria</taxon>
        <taxon>Pseudomonadati</taxon>
        <taxon>Bacteroidota</taxon>
        <taxon>Cytophagia</taxon>
        <taxon>Cytophagales</taxon>
        <taxon>Spirosomataceae</taxon>
        <taxon>Runella</taxon>
    </lineage>
</organism>
<keyword evidence="3" id="KW-1185">Reference proteome</keyword>
<accession>A0A7W5ZQQ4</accession>
<evidence type="ECO:0000256" key="1">
    <source>
        <dbReference type="SAM" id="MobiDB-lite"/>
    </source>
</evidence>
<dbReference type="EMBL" id="JACIBY010000013">
    <property type="protein sequence ID" value="MBB3841030.1"/>
    <property type="molecule type" value="Genomic_DNA"/>
</dbReference>
<name>A0A7W5ZQQ4_9BACT</name>
<evidence type="ECO:0000313" key="2">
    <source>
        <dbReference type="EMBL" id="MBB3841030.1"/>
    </source>
</evidence>
<reference evidence="2 3" key="1">
    <citation type="submission" date="2020-08" db="EMBL/GenBank/DDBJ databases">
        <title>Genomic Encyclopedia of Type Strains, Phase IV (KMG-IV): sequencing the most valuable type-strain genomes for metagenomic binning, comparative biology and taxonomic classification.</title>
        <authorList>
            <person name="Goeker M."/>
        </authorList>
    </citation>
    <scope>NUCLEOTIDE SEQUENCE [LARGE SCALE GENOMIC DNA]</scope>
    <source>
        <strain evidence="2 3">DSM 17976</strain>
    </source>
</reference>
<protein>
    <submittedName>
        <fullName evidence="2">Uncharacterized protein</fullName>
    </submittedName>
</protein>